<protein>
    <submittedName>
        <fullName evidence="5">Glycosyltransferase involved in cell wall biosynthesis</fullName>
    </submittedName>
</protein>
<dbReference type="InterPro" id="IPR001173">
    <property type="entry name" value="Glyco_trans_2-like"/>
</dbReference>
<evidence type="ECO:0000256" key="3">
    <source>
        <dbReference type="ARBA" id="ARBA00022679"/>
    </source>
</evidence>
<dbReference type="GO" id="GO:0016757">
    <property type="term" value="F:glycosyltransferase activity"/>
    <property type="evidence" value="ECO:0007669"/>
    <property type="project" value="UniProtKB-KW"/>
</dbReference>
<proteinExistence type="inferred from homology"/>
<gene>
    <name evidence="5" type="ORF">HNQ73_002614</name>
</gene>
<dbReference type="Pfam" id="PF00535">
    <property type="entry name" value="Glycos_transf_2"/>
    <property type="match status" value="1"/>
</dbReference>
<dbReference type="Gene3D" id="3.90.550.10">
    <property type="entry name" value="Spore Coat Polysaccharide Biosynthesis Protein SpsA, Chain A"/>
    <property type="match status" value="1"/>
</dbReference>
<organism evidence="5 6">
    <name type="scientific">Chelatococcus composti</name>
    <dbReference type="NCBI Taxonomy" id="1743235"/>
    <lineage>
        <taxon>Bacteria</taxon>
        <taxon>Pseudomonadati</taxon>
        <taxon>Pseudomonadota</taxon>
        <taxon>Alphaproteobacteria</taxon>
        <taxon>Hyphomicrobiales</taxon>
        <taxon>Chelatococcaceae</taxon>
        <taxon>Chelatococcus</taxon>
    </lineage>
</organism>
<dbReference type="EMBL" id="JACHEH010000005">
    <property type="protein sequence ID" value="MBB6168977.1"/>
    <property type="molecule type" value="Genomic_DNA"/>
</dbReference>
<keyword evidence="2" id="KW-0328">Glycosyltransferase</keyword>
<keyword evidence="6" id="KW-1185">Reference proteome</keyword>
<evidence type="ECO:0000256" key="1">
    <source>
        <dbReference type="ARBA" id="ARBA00006739"/>
    </source>
</evidence>
<evidence type="ECO:0000313" key="6">
    <source>
        <dbReference type="Proteomes" id="UP000588017"/>
    </source>
</evidence>
<dbReference type="AlphaFoldDB" id="A0A841K8Z6"/>
<dbReference type="PANTHER" id="PTHR43685:SF5">
    <property type="entry name" value="GLYCOSYLTRANSFERASE EPSE-RELATED"/>
    <property type="match status" value="1"/>
</dbReference>
<evidence type="ECO:0000259" key="4">
    <source>
        <dbReference type="Pfam" id="PF00535"/>
    </source>
</evidence>
<dbReference type="Proteomes" id="UP000588017">
    <property type="component" value="Unassembled WGS sequence"/>
</dbReference>
<evidence type="ECO:0000256" key="2">
    <source>
        <dbReference type="ARBA" id="ARBA00022676"/>
    </source>
</evidence>
<comment type="caution">
    <text evidence="5">The sequence shown here is derived from an EMBL/GenBank/DDBJ whole genome shotgun (WGS) entry which is preliminary data.</text>
</comment>
<dbReference type="SUPFAM" id="SSF53448">
    <property type="entry name" value="Nucleotide-diphospho-sugar transferases"/>
    <property type="match status" value="1"/>
</dbReference>
<sequence>MQVVEPNAPSLTVGMPVYNGERFIARALSSLLEQDFRDWTLIVADNCSTDGTCAVVDAFCRLDARIRLVRHERNLGAVANFLYLAEQAATPYFMWAAHDDEWSSNYISACLAQLEAHPDAGFAGGRVVNIDAEGQQLREYGSFAPFAVADRRQRLRNFIRAREADGKANMIYSVFRTPLLQTVCRIPDILDGWGADMAFVAAALARARYLWVHNEVLLKRVLSESDQQTARALAARRYDQVECRGHYPLPVHEAYTRSLCKGMPDRATSMIVKTAMGRRRWELQTREQVTKVLSLPQRAINRLGRSS</sequence>
<feature type="domain" description="Glycosyltransferase 2-like" evidence="4">
    <location>
        <begin position="12"/>
        <end position="171"/>
    </location>
</feature>
<dbReference type="InterPro" id="IPR029044">
    <property type="entry name" value="Nucleotide-diphossugar_trans"/>
</dbReference>
<dbReference type="RefSeq" id="WP_183335279.1">
    <property type="nucleotide sequence ID" value="NZ_BMHX01000005.1"/>
</dbReference>
<reference evidence="5 6" key="1">
    <citation type="submission" date="2020-08" db="EMBL/GenBank/DDBJ databases">
        <title>Genomic Encyclopedia of Type Strains, Phase IV (KMG-IV): sequencing the most valuable type-strain genomes for metagenomic binning, comparative biology and taxonomic classification.</title>
        <authorList>
            <person name="Goeker M."/>
        </authorList>
    </citation>
    <scope>NUCLEOTIDE SEQUENCE [LARGE SCALE GENOMIC DNA]</scope>
    <source>
        <strain evidence="5 6">DSM 101465</strain>
    </source>
</reference>
<dbReference type="InterPro" id="IPR050834">
    <property type="entry name" value="Glycosyltransf_2"/>
</dbReference>
<accession>A0A841K8Z6</accession>
<evidence type="ECO:0000313" key="5">
    <source>
        <dbReference type="EMBL" id="MBB6168977.1"/>
    </source>
</evidence>
<keyword evidence="3 5" id="KW-0808">Transferase</keyword>
<comment type="similarity">
    <text evidence="1">Belongs to the glycosyltransferase 2 family.</text>
</comment>
<dbReference type="PANTHER" id="PTHR43685">
    <property type="entry name" value="GLYCOSYLTRANSFERASE"/>
    <property type="match status" value="1"/>
</dbReference>
<name>A0A841K8Z6_9HYPH</name>